<protein>
    <recommendedName>
        <fullName evidence="2">PX domain-containing protein</fullName>
    </recommendedName>
</protein>
<dbReference type="Proteomes" id="UP000435112">
    <property type="component" value="Unassembled WGS sequence"/>
</dbReference>
<dbReference type="Proteomes" id="UP000429607">
    <property type="component" value="Unassembled WGS sequence"/>
</dbReference>
<dbReference type="GO" id="GO:0035091">
    <property type="term" value="F:phosphatidylinositol binding"/>
    <property type="evidence" value="ECO:0007669"/>
    <property type="project" value="InterPro"/>
</dbReference>
<evidence type="ECO:0000313" key="4">
    <source>
        <dbReference type="EMBL" id="KAE9029788.1"/>
    </source>
</evidence>
<dbReference type="EMBL" id="QXFT01000761">
    <property type="protein sequence ID" value="KAE9336336.1"/>
    <property type="molecule type" value="Genomic_DNA"/>
</dbReference>
<evidence type="ECO:0000313" key="8">
    <source>
        <dbReference type="Proteomes" id="UP000435112"/>
    </source>
</evidence>
<evidence type="ECO:0000256" key="1">
    <source>
        <dbReference type="SAM" id="MobiDB-lite"/>
    </source>
</evidence>
<organism evidence="4 6">
    <name type="scientific">Phytophthora rubi</name>
    <dbReference type="NCBI Taxonomy" id="129364"/>
    <lineage>
        <taxon>Eukaryota</taxon>
        <taxon>Sar</taxon>
        <taxon>Stramenopiles</taxon>
        <taxon>Oomycota</taxon>
        <taxon>Peronosporomycetes</taxon>
        <taxon>Peronosporales</taxon>
        <taxon>Peronosporaceae</taxon>
        <taxon>Phytophthora</taxon>
    </lineage>
</organism>
<dbReference type="CDD" id="cd06093">
    <property type="entry name" value="PX_domain"/>
    <property type="match status" value="1"/>
</dbReference>
<evidence type="ECO:0000313" key="3">
    <source>
        <dbReference type="EMBL" id="KAE9021828.1"/>
    </source>
</evidence>
<dbReference type="EMBL" id="QXFU01000753">
    <property type="protein sequence ID" value="KAE9021828.1"/>
    <property type="molecule type" value="Genomic_DNA"/>
</dbReference>
<evidence type="ECO:0000313" key="7">
    <source>
        <dbReference type="Proteomes" id="UP000434957"/>
    </source>
</evidence>
<keyword evidence="7" id="KW-1185">Reference proteome</keyword>
<feature type="region of interest" description="Disordered" evidence="1">
    <location>
        <begin position="31"/>
        <end position="157"/>
    </location>
</feature>
<gene>
    <name evidence="4" type="ORF">PR001_g11432</name>
    <name evidence="3" type="ORF">PR002_g12146</name>
    <name evidence="5" type="ORF">PR003_g12568</name>
</gene>
<evidence type="ECO:0000313" key="5">
    <source>
        <dbReference type="EMBL" id="KAE9336336.1"/>
    </source>
</evidence>
<feature type="compositionally biased region" description="Low complexity" evidence="1">
    <location>
        <begin position="51"/>
        <end position="76"/>
    </location>
</feature>
<dbReference type="SUPFAM" id="SSF64268">
    <property type="entry name" value="PX domain"/>
    <property type="match status" value="1"/>
</dbReference>
<dbReference type="Proteomes" id="UP000434957">
    <property type="component" value="Unassembled WGS sequence"/>
</dbReference>
<dbReference type="PROSITE" id="PS50195">
    <property type="entry name" value="PX"/>
    <property type="match status" value="1"/>
</dbReference>
<dbReference type="InterPro" id="IPR036871">
    <property type="entry name" value="PX_dom_sf"/>
</dbReference>
<evidence type="ECO:0000313" key="6">
    <source>
        <dbReference type="Proteomes" id="UP000429607"/>
    </source>
</evidence>
<dbReference type="Gene3D" id="3.30.1520.10">
    <property type="entry name" value="Phox-like domain"/>
    <property type="match status" value="1"/>
</dbReference>
<dbReference type="AlphaFoldDB" id="A0A6A3MIU5"/>
<dbReference type="InterPro" id="IPR001683">
    <property type="entry name" value="PX_dom"/>
</dbReference>
<evidence type="ECO:0000259" key="2">
    <source>
        <dbReference type="PROSITE" id="PS50195"/>
    </source>
</evidence>
<sequence>MRAQVRSSSCSPLVGLSVTRAVSYVNALAMEEKRKAKSRRRPPPLPPMPRPMSDSVLSFFLDSPSSSTSSSENSSSRLRKAVSAEEPVTNDQRRTSVRSGVMLDSTRRYAPSVALSRSRSDGDPFLSSKSSTSSSRLVPRSTSSTTSLKSSRCKKRPRGLANHLGGFLLHSVTPRESSILQYTSIVSPGTHTEYDLVLEDSMVSGVGETWVVSRRYSGFRSLRDELARVFDRRNHPEAAVDSTHAHCSHCAPMNEALDKLSAKYFPKRRLWGSKSPKVVQQRAEQFFKYLQGLLALATNPSTRRCPLVALGFAVQLRTFLTLEREPYRGVPGAFRGGAVPFLLNEMTLLEARPDNATTLMTIDELDGGYADSTDEEYDIRHHDDNSHTSSASDLPSPVYVLEEQDELRSWDELDQWEEISVASSEWGAGKH</sequence>
<proteinExistence type="predicted"/>
<comment type="caution">
    <text evidence="4">The sequence shown here is derived from an EMBL/GenBank/DDBJ whole genome shotgun (WGS) entry which is preliminary data.</text>
</comment>
<feature type="domain" description="PX" evidence="2">
    <location>
        <begin position="172"/>
        <end position="327"/>
    </location>
</feature>
<dbReference type="Pfam" id="PF00787">
    <property type="entry name" value="PX"/>
    <property type="match status" value="1"/>
</dbReference>
<name>A0A6A3MIU5_9STRA</name>
<dbReference type="EMBL" id="QXFV01000702">
    <property type="protein sequence ID" value="KAE9029788.1"/>
    <property type="molecule type" value="Genomic_DNA"/>
</dbReference>
<accession>A0A6A3MIU5</accession>
<reference evidence="6 8" key="1">
    <citation type="submission" date="2018-09" db="EMBL/GenBank/DDBJ databases">
        <title>Genomic investigation of the strawberry pathogen Phytophthora fragariae indicates pathogenicity is determined by transcriptional variation in three key races.</title>
        <authorList>
            <person name="Adams T.M."/>
            <person name="Armitage A.D."/>
            <person name="Sobczyk M.K."/>
            <person name="Bates H.J."/>
            <person name="Dunwell J.M."/>
            <person name="Nellist C.F."/>
            <person name="Harrison R.J."/>
        </authorList>
    </citation>
    <scope>NUCLEOTIDE SEQUENCE [LARGE SCALE GENOMIC DNA]</scope>
    <source>
        <strain evidence="4 6">SCRP249</strain>
        <strain evidence="3 8">SCRP324</strain>
        <strain evidence="5 7">SCRP333</strain>
    </source>
</reference>
<feature type="compositionally biased region" description="Low complexity" evidence="1">
    <location>
        <begin position="126"/>
        <end position="150"/>
    </location>
</feature>
<dbReference type="OrthoDB" id="62890at2759"/>